<comment type="caution">
    <text evidence="2">The sequence shown here is derived from an EMBL/GenBank/DDBJ whole genome shotgun (WGS) entry which is preliminary data.</text>
</comment>
<keyword evidence="3" id="KW-1185">Reference proteome</keyword>
<protein>
    <submittedName>
        <fullName evidence="2">Uncharacterized protein</fullName>
    </submittedName>
</protein>
<accession>A0ABN8LW70</accession>
<dbReference type="EMBL" id="CALNXI010000145">
    <property type="protein sequence ID" value="CAH3020356.1"/>
    <property type="molecule type" value="Genomic_DNA"/>
</dbReference>
<keyword evidence="1" id="KW-0472">Membrane</keyword>
<evidence type="ECO:0000313" key="3">
    <source>
        <dbReference type="Proteomes" id="UP001159427"/>
    </source>
</evidence>
<proteinExistence type="predicted"/>
<organism evidence="2 3">
    <name type="scientific">Porites evermanni</name>
    <dbReference type="NCBI Taxonomy" id="104178"/>
    <lineage>
        <taxon>Eukaryota</taxon>
        <taxon>Metazoa</taxon>
        <taxon>Cnidaria</taxon>
        <taxon>Anthozoa</taxon>
        <taxon>Hexacorallia</taxon>
        <taxon>Scleractinia</taxon>
        <taxon>Fungiina</taxon>
        <taxon>Poritidae</taxon>
        <taxon>Porites</taxon>
    </lineage>
</organism>
<reference evidence="2 3" key="1">
    <citation type="submission" date="2022-05" db="EMBL/GenBank/DDBJ databases">
        <authorList>
            <consortium name="Genoscope - CEA"/>
            <person name="William W."/>
        </authorList>
    </citation>
    <scope>NUCLEOTIDE SEQUENCE [LARGE SCALE GENOMIC DNA]</scope>
</reference>
<feature type="transmembrane region" description="Helical" evidence="1">
    <location>
        <begin position="153"/>
        <end position="171"/>
    </location>
</feature>
<gene>
    <name evidence="2" type="ORF">PEVE_00006829</name>
</gene>
<evidence type="ECO:0000256" key="1">
    <source>
        <dbReference type="SAM" id="Phobius"/>
    </source>
</evidence>
<dbReference type="Proteomes" id="UP001159427">
    <property type="component" value="Unassembled WGS sequence"/>
</dbReference>
<keyword evidence="1" id="KW-0812">Transmembrane</keyword>
<evidence type="ECO:0000313" key="2">
    <source>
        <dbReference type="EMBL" id="CAH3020356.1"/>
    </source>
</evidence>
<name>A0ABN8LW70_9CNID</name>
<sequence>MSEIIDLEDMDYDSIYTQESDHYTGLPTMDSMSDGKPGQQPRMITIKSYTEICIEAKDSPLPEDSSPSVKPKFRQEKAFKDINMNNKQSDQILDTKRKFSAPKAKFPKSKDKVNVWTKQGRVESKKKAERAPCWFVVFIFCCGVSKENPWYSLLGKGAFLAFFLSIVYLVVCLAVLPFLIIAAAVGAVFFGAGMVSYLAFSSKKIGVSFDEEGDASCIGAVWGSWV</sequence>
<feature type="transmembrane region" description="Helical" evidence="1">
    <location>
        <begin position="177"/>
        <end position="200"/>
    </location>
</feature>
<keyword evidence="1" id="KW-1133">Transmembrane helix</keyword>